<name>W6U9A5_ECHGR</name>
<dbReference type="Proteomes" id="UP000019149">
    <property type="component" value="Unassembled WGS sequence"/>
</dbReference>
<dbReference type="Pfam" id="PF08772">
    <property type="entry name" value="Zn_ribbon_NOB1"/>
    <property type="match status" value="1"/>
</dbReference>
<organism evidence="7 8">
    <name type="scientific">Echinococcus granulosus</name>
    <name type="common">Hydatid tapeworm</name>
    <dbReference type="NCBI Taxonomy" id="6210"/>
    <lineage>
        <taxon>Eukaryota</taxon>
        <taxon>Metazoa</taxon>
        <taxon>Spiralia</taxon>
        <taxon>Lophotrochozoa</taxon>
        <taxon>Platyhelminthes</taxon>
        <taxon>Cestoda</taxon>
        <taxon>Eucestoda</taxon>
        <taxon>Cyclophyllidea</taxon>
        <taxon>Taeniidae</taxon>
        <taxon>Echinococcus</taxon>
        <taxon>Echinococcus granulosus group</taxon>
    </lineage>
</organism>
<evidence type="ECO:0000256" key="1">
    <source>
        <dbReference type="ARBA" id="ARBA00005858"/>
    </source>
</evidence>
<dbReference type="InterPro" id="IPR033411">
    <property type="entry name" value="Ribonuclease_PIN"/>
</dbReference>
<dbReference type="Gene3D" id="6.20.210.10">
    <property type="entry name" value="Nin one binding (NOB1), Zn-ribbon-like"/>
    <property type="match status" value="1"/>
</dbReference>
<dbReference type="GeneID" id="36343252"/>
<comment type="caution">
    <text evidence="7">The sequence shown here is derived from an EMBL/GenBank/DDBJ whole genome shotgun (WGS) entry which is preliminary data.</text>
</comment>
<dbReference type="GO" id="GO:0030490">
    <property type="term" value="P:maturation of SSU-rRNA"/>
    <property type="evidence" value="ECO:0007669"/>
    <property type="project" value="TreeGrafter"/>
</dbReference>
<protein>
    <submittedName>
        <fullName evidence="7">RNA-binding protein NOB1</fullName>
    </submittedName>
</protein>
<dbReference type="GO" id="GO:0046872">
    <property type="term" value="F:metal ion binding"/>
    <property type="evidence" value="ECO:0007669"/>
    <property type="project" value="UniProtKB-KW"/>
</dbReference>
<accession>W6U9A5</accession>
<reference evidence="7 8" key="1">
    <citation type="journal article" date="2013" name="Nat. Genet.">
        <title>The genome of the hydatid tapeworm Echinococcus granulosus.</title>
        <authorList>
            <person name="Zheng H."/>
            <person name="Zhang W."/>
            <person name="Zhang L."/>
            <person name="Zhang Z."/>
            <person name="Li J."/>
            <person name="Lu G."/>
            <person name="Zhu Y."/>
            <person name="Wang Y."/>
            <person name="Huang Y."/>
            <person name="Liu J."/>
            <person name="Kang H."/>
            <person name="Chen J."/>
            <person name="Wang L."/>
            <person name="Chen A."/>
            <person name="Yu S."/>
            <person name="Gao Z."/>
            <person name="Jin L."/>
            <person name="Gu W."/>
            <person name="Wang Z."/>
            <person name="Zhao L."/>
            <person name="Shi B."/>
            <person name="Wen H."/>
            <person name="Lin R."/>
            <person name="Jones M.K."/>
            <person name="Brejova B."/>
            <person name="Vinar T."/>
            <person name="Zhao G."/>
            <person name="McManus D.P."/>
            <person name="Chen Z."/>
            <person name="Zhou Y."/>
            <person name="Wang S."/>
        </authorList>
    </citation>
    <scope>NUCLEOTIDE SEQUENCE [LARGE SCALE GENOMIC DNA]</scope>
</reference>
<dbReference type="GO" id="GO:0005737">
    <property type="term" value="C:cytoplasm"/>
    <property type="evidence" value="ECO:0007669"/>
    <property type="project" value="UniProtKB-ARBA"/>
</dbReference>
<gene>
    <name evidence="7" type="ORF">EGR_07537</name>
</gene>
<dbReference type="GO" id="GO:0016787">
    <property type="term" value="F:hydrolase activity"/>
    <property type="evidence" value="ECO:0007669"/>
    <property type="project" value="UniProtKB-KW"/>
</dbReference>
<dbReference type="Gene3D" id="3.40.50.1010">
    <property type="entry name" value="5'-nuclease"/>
    <property type="match status" value="1"/>
</dbReference>
<dbReference type="KEGG" id="egl:EGR_07537"/>
<sequence>MAFNPGPRATHLVVDSAAFIERTKLDTYGMKCHTTQSVIDEIRDKNTRAFVNALPYPLSIDVPTPESLKWAKEIAKKTGDYFVLSKTDIEVVALTYQLYIEVTGDEPVVKEIKRPTFTDKLFRFKKPPELGNGSNSPKPILADEDFDVEAAMNELEYDLGQISQDPLPGADVGVTIDEDYSEQSDFGDDSDDSSDCKPAEGEILENVEPEEVVSESDWITSDNLAQKLKEGLGLGCLRLDDEVEISEDTPPVPVACLTKDFAIQNVLMNVGITLLALSGKIIREARTHVLWCGSCYAHTTKQNSYFCAICGYPNLRRIPVTLHEDGQLEFHFSRKFKKNLRGTKHPIIRPKGGKYADDPIYRADQRLPDRRAPKPKNPNVIPMGATNGLLFCDDDEEDGDGFLIDAAACGVDGGDLASLVFPVHDVTSKAATRGLRSDGQIVPTPWERVATGGEHGLKPTRYRANRPGRRRTGGKKHRLTKCSMIIDSSFWLDELDDVTDKNVTTPF</sequence>
<dbReference type="CTD" id="36343252"/>
<dbReference type="GO" id="GO:0004521">
    <property type="term" value="F:RNA endonuclease activity"/>
    <property type="evidence" value="ECO:0007669"/>
    <property type="project" value="TreeGrafter"/>
</dbReference>
<dbReference type="GO" id="GO:0031981">
    <property type="term" value="C:nuclear lumen"/>
    <property type="evidence" value="ECO:0007669"/>
    <property type="project" value="UniProtKB-ARBA"/>
</dbReference>
<keyword evidence="4" id="KW-0378">Hydrolase</keyword>
<dbReference type="OMA" id="DYAMQNT"/>
<dbReference type="PANTHER" id="PTHR12814:SF2">
    <property type="entry name" value="RNA-BINDING PROTEIN NOB1"/>
    <property type="match status" value="1"/>
</dbReference>
<dbReference type="PANTHER" id="PTHR12814">
    <property type="entry name" value="RNA-BINDING PROTEIN NOB1"/>
    <property type="match status" value="1"/>
</dbReference>
<dbReference type="OrthoDB" id="446759at2759"/>
<evidence type="ECO:0000256" key="2">
    <source>
        <dbReference type="ARBA" id="ARBA00022722"/>
    </source>
</evidence>
<evidence type="ECO:0000256" key="3">
    <source>
        <dbReference type="ARBA" id="ARBA00022723"/>
    </source>
</evidence>
<evidence type="ECO:0000259" key="5">
    <source>
        <dbReference type="Pfam" id="PF08772"/>
    </source>
</evidence>
<dbReference type="CDD" id="cd09876">
    <property type="entry name" value="PIN_Nob1-like"/>
    <property type="match status" value="1"/>
</dbReference>
<evidence type="ECO:0000259" key="6">
    <source>
        <dbReference type="Pfam" id="PF17146"/>
    </source>
</evidence>
<feature type="domain" description="Nin one binding (NOB1) Zn-ribbon-like" evidence="5">
    <location>
        <begin position="282"/>
        <end position="353"/>
    </location>
</feature>
<dbReference type="RefSeq" id="XP_024348791.1">
    <property type="nucleotide sequence ID" value="XM_024496786.1"/>
</dbReference>
<dbReference type="InterPro" id="IPR039907">
    <property type="entry name" value="NOB1"/>
</dbReference>
<dbReference type="FunFam" id="3.40.50.1010:FF:000020">
    <property type="entry name" value="20S-pre-rRNA D-site endonuclease NOB1"/>
    <property type="match status" value="1"/>
</dbReference>
<feature type="domain" description="Ribonuclease PIN" evidence="6">
    <location>
        <begin position="12"/>
        <end position="98"/>
    </location>
</feature>
<dbReference type="STRING" id="6210.W6U9A5"/>
<dbReference type="SUPFAM" id="SSF144206">
    <property type="entry name" value="NOB1 zinc finger-like"/>
    <property type="match status" value="1"/>
</dbReference>
<dbReference type="AlphaFoldDB" id="W6U9A5"/>
<keyword evidence="3" id="KW-0479">Metal-binding</keyword>
<evidence type="ECO:0000313" key="8">
    <source>
        <dbReference type="Proteomes" id="UP000019149"/>
    </source>
</evidence>
<dbReference type="Pfam" id="PF17146">
    <property type="entry name" value="PIN_6"/>
    <property type="match status" value="1"/>
</dbReference>
<keyword evidence="2" id="KW-0540">Nuclease</keyword>
<dbReference type="InterPro" id="IPR036283">
    <property type="entry name" value="NOB1_Zf-like_sf"/>
</dbReference>
<dbReference type="GO" id="GO:0030688">
    <property type="term" value="C:preribosome, small subunit precursor"/>
    <property type="evidence" value="ECO:0007669"/>
    <property type="project" value="TreeGrafter"/>
</dbReference>
<dbReference type="InterPro" id="IPR014881">
    <property type="entry name" value="NOB1_Zn-bd"/>
</dbReference>
<evidence type="ECO:0000256" key="4">
    <source>
        <dbReference type="ARBA" id="ARBA00022801"/>
    </source>
</evidence>
<dbReference type="EMBL" id="APAU02000080">
    <property type="protein sequence ID" value="EUB57595.1"/>
    <property type="molecule type" value="Genomic_DNA"/>
</dbReference>
<evidence type="ECO:0000313" key="7">
    <source>
        <dbReference type="EMBL" id="EUB57595.1"/>
    </source>
</evidence>
<proteinExistence type="inferred from homology"/>
<keyword evidence="8" id="KW-1185">Reference proteome</keyword>
<comment type="similarity">
    <text evidence="1">Belongs to the NOB1 family.</text>
</comment>